<dbReference type="PANTHER" id="PTHR45842">
    <property type="entry name" value="SYNAPTIC ADHESION-LIKE MOLECULE SALM"/>
    <property type="match status" value="1"/>
</dbReference>
<keyword evidence="1" id="KW-0732">Signal</keyword>
<reference evidence="4" key="1">
    <citation type="submission" date="2020-11" db="EMBL/GenBank/DDBJ databases">
        <authorList>
            <person name="Tran Van P."/>
        </authorList>
    </citation>
    <scope>NUCLEOTIDE SEQUENCE</scope>
</reference>
<dbReference type="InterPro" id="IPR001611">
    <property type="entry name" value="Leu-rich_rpt"/>
</dbReference>
<protein>
    <submittedName>
        <fullName evidence="4">Uncharacterized protein</fullName>
    </submittedName>
</protein>
<proteinExistence type="predicted"/>
<sequence length="459" mass="51810">MKYRVQEYHQSQEFTSGVEDPLHLHPPENSLKWYYETPVVLWSLQVACQALPSHPLIIQILKSTPLRDRGYELAYQWLLSHRRTKCFPGYLVDEIHGEKARVRMDLSQLLILWFILHVDSRTIDSSWTKLCPVNCTCNPNTQEVTCSGIANVPDIFPTGVKFLQLTRGNITCLGPESFRRNLEQLEYLKLDKDSILKITKQAFKNLVLVSTMDISNNNLTSIHPDTFLSNINLEYLRLSRNSGLDIGQHTNFINSFSIRHLSLRHCNIRTVSTDTFSGLTKLSLVDLTCNPLYNCNKQTTREFLMSGIRLMCDNKCSKEENATGSIQTNNNSIYSFSEFNSCDIIKTGNTAGISYELVEGTTHTPNEIGFSDITTERGNVSIEPTSSSAIICKADKVTAFNNLATVICICIFVFVISLLAGIFLGWYLSGNVFSSNDKNIGESKDDQALNQDQESLKLE</sequence>
<gene>
    <name evidence="4" type="ORF">TPSB3V08_LOCUS7898</name>
</gene>
<dbReference type="SUPFAM" id="SSF52058">
    <property type="entry name" value="L domain-like"/>
    <property type="match status" value="1"/>
</dbReference>
<evidence type="ECO:0000313" key="4">
    <source>
        <dbReference type="EMBL" id="CAD7411452.1"/>
    </source>
</evidence>
<dbReference type="InterPro" id="IPR032675">
    <property type="entry name" value="LRR_dom_sf"/>
</dbReference>
<keyword evidence="3" id="KW-1133">Transmembrane helix</keyword>
<dbReference type="Pfam" id="PF13855">
    <property type="entry name" value="LRR_8"/>
    <property type="match status" value="1"/>
</dbReference>
<keyword evidence="3" id="KW-0472">Membrane</keyword>
<keyword evidence="3" id="KW-0812">Transmembrane</keyword>
<feature type="transmembrane region" description="Helical" evidence="3">
    <location>
        <begin position="403"/>
        <end position="428"/>
    </location>
</feature>
<dbReference type="InterPro" id="IPR050467">
    <property type="entry name" value="LRFN"/>
</dbReference>
<accession>A0A7R9DB08</accession>
<name>A0A7R9DB08_TIMPO</name>
<dbReference type="Gene3D" id="3.80.10.10">
    <property type="entry name" value="Ribonuclease Inhibitor"/>
    <property type="match status" value="1"/>
</dbReference>
<dbReference type="EMBL" id="OD005360">
    <property type="protein sequence ID" value="CAD7411452.1"/>
    <property type="molecule type" value="Genomic_DNA"/>
</dbReference>
<dbReference type="AlphaFoldDB" id="A0A7R9DB08"/>
<evidence type="ECO:0000256" key="2">
    <source>
        <dbReference type="ARBA" id="ARBA00023180"/>
    </source>
</evidence>
<evidence type="ECO:0000256" key="1">
    <source>
        <dbReference type="ARBA" id="ARBA00022729"/>
    </source>
</evidence>
<organism evidence="4">
    <name type="scientific">Timema poppense</name>
    <name type="common">Walking stick</name>
    <dbReference type="NCBI Taxonomy" id="170557"/>
    <lineage>
        <taxon>Eukaryota</taxon>
        <taxon>Metazoa</taxon>
        <taxon>Ecdysozoa</taxon>
        <taxon>Arthropoda</taxon>
        <taxon>Hexapoda</taxon>
        <taxon>Insecta</taxon>
        <taxon>Pterygota</taxon>
        <taxon>Neoptera</taxon>
        <taxon>Polyneoptera</taxon>
        <taxon>Phasmatodea</taxon>
        <taxon>Timematodea</taxon>
        <taxon>Timematoidea</taxon>
        <taxon>Timematidae</taxon>
        <taxon>Timema</taxon>
    </lineage>
</organism>
<dbReference type="PANTHER" id="PTHR45842:SF12">
    <property type="entry name" value="KEKKON 5, ISOFORM A"/>
    <property type="match status" value="1"/>
</dbReference>
<keyword evidence="2" id="KW-0325">Glycoprotein</keyword>
<evidence type="ECO:0000256" key="3">
    <source>
        <dbReference type="SAM" id="Phobius"/>
    </source>
</evidence>